<dbReference type="Proteomes" id="UP000000466">
    <property type="component" value="Chromosome"/>
</dbReference>
<evidence type="ECO:0000313" key="10">
    <source>
        <dbReference type="Proteomes" id="UP000000466"/>
    </source>
</evidence>
<evidence type="ECO:0000313" key="9">
    <source>
        <dbReference type="EMBL" id="AFU99122.1"/>
    </source>
</evidence>
<evidence type="ECO:0000256" key="2">
    <source>
        <dbReference type="ARBA" id="ARBA00009142"/>
    </source>
</evidence>
<reference evidence="9 10" key="1">
    <citation type="journal article" date="2013" name="Genome Announc.">
        <title>Complete genome sequence of Simiduia agarivorans SA1(T), a marine bacterium able to degrade a variety of polysaccharides.</title>
        <authorList>
            <person name="Lin S.Y."/>
            <person name="Shieh W.Y."/>
            <person name="Chen J.S."/>
            <person name="Tang S.L."/>
        </authorList>
    </citation>
    <scope>NUCLEOTIDE SEQUENCE [LARGE SCALE GENOMIC DNA]</scope>
    <source>
        <strain evidence="10">DSM 21679 / JCM 13881 / BCRC 17597 / SA1</strain>
    </source>
</reference>
<evidence type="ECO:0000256" key="8">
    <source>
        <dbReference type="RuleBase" id="RU363041"/>
    </source>
</evidence>
<dbReference type="RefSeq" id="WP_015047286.1">
    <property type="nucleotide sequence ID" value="NC_018868.3"/>
</dbReference>
<protein>
    <recommendedName>
        <fullName evidence="8">Probable membrane transporter protein</fullName>
    </recommendedName>
</protein>
<keyword evidence="5 8" id="KW-0812">Transmembrane</keyword>
<keyword evidence="7 8" id="KW-0472">Membrane</keyword>
<keyword evidence="10" id="KW-1185">Reference proteome</keyword>
<dbReference type="KEGG" id="saga:M5M_09695"/>
<feature type="transmembrane region" description="Helical" evidence="8">
    <location>
        <begin position="223"/>
        <end position="243"/>
    </location>
</feature>
<comment type="similarity">
    <text evidence="2 8">Belongs to the 4-toluene sulfonate uptake permease (TSUP) (TC 2.A.102) family.</text>
</comment>
<feature type="transmembrane region" description="Helical" evidence="8">
    <location>
        <begin position="191"/>
        <end position="211"/>
    </location>
</feature>
<evidence type="ECO:0000256" key="1">
    <source>
        <dbReference type="ARBA" id="ARBA00004651"/>
    </source>
</evidence>
<keyword evidence="3" id="KW-0813">Transport</keyword>
<gene>
    <name evidence="9" type="ordered locus">M5M_09695</name>
</gene>
<comment type="subcellular location">
    <subcellularLocation>
        <location evidence="1 8">Cell membrane</location>
        <topology evidence="1 8">Multi-pass membrane protein</topology>
    </subcellularLocation>
</comment>
<accession>K4KYW1</accession>
<feature type="transmembrane region" description="Helical" evidence="8">
    <location>
        <begin position="74"/>
        <end position="93"/>
    </location>
</feature>
<keyword evidence="4 8" id="KW-1003">Cell membrane</keyword>
<feature type="transmembrane region" description="Helical" evidence="8">
    <location>
        <begin position="32"/>
        <end position="54"/>
    </location>
</feature>
<proteinExistence type="inferred from homology"/>
<feature type="transmembrane region" description="Helical" evidence="8">
    <location>
        <begin position="130"/>
        <end position="155"/>
    </location>
</feature>
<dbReference type="InterPro" id="IPR052017">
    <property type="entry name" value="TSUP"/>
</dbReference>
<dbReference type="eggNOG" id="COG0730">
    <property type="taxonomic scope" value="Bacteria"/>
</dbReference>
<feature type="transmembrane region" description="Helical" evidence="8">
    <location>
        <begin position="6"/>
        <end position="25"/>
    </location>
</feature>
<evidence type="ECO:0000256" key="5">
    <source>
        <dbReference type="ARBA" id="ARBA00022692"/>
    </source>
</evidence>
<evidence type="ECO:0000256" key="3">
    <source>
        <dbReference type="ARBA" id="ARBA00022448"/>
    </source>
</evidence>
<organism evidence="9 10">
    <name type="scientific">Simiduia agarivorans (strain DSM 21679 / JCM 13881 / BCRC 17597 / SA1)</name>
    <dbReference type="NCBI Taxonomy" id="1117647"/>
    <lineage>
        <taxon>Bacteria</taxon>
        <taxon>Pseudomonadati</taxon>
        <taxon>Pseudomonadota</taxon>
        <taxon>Gammaproteobacteria</taxon>
        <taxon>Cellvibrionales</taxon>
        <taxon>Cellvibrionaceae</taxon>
        <taxon>Simiduia</taxon>
    </lineage>
</organism>
<evidence type="ECO:0000256" key="4">
    <source>
        <dbReference type="ARBA" id="ARBA00022475"/>
    </source>
</evidence>
<dbReference type="OrthoDB" id="7028171at2"/>
<feature type="transmembrane region" description="Helical" evidence="8">
    <location>
        <begin position="164"/>
        <end position="185"/>
    </location>
</feature>
<dbReference type="InterPro" id="IPR002781">
    <property type="entry name" value="TM_pro_TauE-like"/>
</dbReference>
<dbReference type="Pfam" id="PF01925">
    <property type="entry name" value="TauE"/>
    <property type="match status" value="1"/>
</dbReference>
<dbReference type="PANTHER" id="PTHR30269:SF37">
    <property type="entry name" value="MEMBRANE TRANSPORTER PROTEIN"/>
    <property type="match status" value="1"/>
</dbReference>
<feature type="transmembrane region" description="Helical" evidence="8">
    <location>
        <begin position="100"/>
        <end position="118"/>
    </location>
</feature>
<keyword evidence="6 8" id="KW-1133">Transmembrane helix</keyword>
<evidence type="ECO:0000256" key="7">
    <source>
        <dbReference type="ARBA" id="ARBA00023136"/>
    </source>
</evidence>
<dbReference type="GO" id="GO:0005886">
    <property type="term" value="C:plasma membrane"/>
    <property type="evidence" value="ECO:0007669"/>
    <property type="project" value="UniProtKB-SubCell"/>
</dbReference>
<dbReference type="PANTHER" id="PTHR30269">
    <property type="entry name" value="TRANSMEMBRANE PROTEIN YFCA"/>
    <property type="match status" value="1"/>
</dbReference>
<dbReference type="EMBL" id="CP003746">
    <property type="protein sequence ID" value="AFU99122.1"/>
    <property type="molecule type" value="Genomic_DNA"/>
</dbReference>
<evidence type="ECO:0000256" key="6">
    <source>
        <dbReference type="ARBA" id="ARBA00022989"/>
    </source>
</evidence>
<name>K4KYW1_SIMAS</name>
<dbReference type="HOGENOM" id="CLU_054750_0_1_6"/>
<sequence>MPADPLFWLLAALGVTLTGISKSGLAGGAGVVAVPLLALVMPVPAAAALMLPLLLVMDANTLALYRRALANSQLLIPIVLSALVGVSLAGIALGQLDNRYLQLALALFCLVFALWHKLTPWLAKMPGAAWLWGTLAGISSTLLHAGGPPITIYFLSKQLPKAQWLALAAVFFAVVNIAKLLPYTINQMWSLPLLLCGVLLLPFAFLGVWLGKRLQQRVSDTQFVSLIRGLLVISGVLLLWKWLAA</sequence>
<dbReference type="AlphaFoldDB" id="K4KYW1"/>